<dbReference type="AlphaFoldDB" id="A0A7J6T1M3"/>
<dbReference type="GO" id="GO:0005509">
    <property type="term" value="F:calcium ion binding"/>
    <property type="evidence" value="ECO:0007669"/>
    <property type="project" value="InterPro"/>
</dbReference>
<organism evidence="6 7">
    <name type="scientific">Perkinsus olseni</name>
    <name type="common">Perkinsus atlanticus</name>
    <dbReference type="NCBI Taxonomy" id="32597"/>
    <lineage>
        <taxon>Eukaryota</taxon>
        <taxon>Sar</taxon>
        <taxon>Alveolata</taxon>
        <taxon>Perkinsozoa</taxon>
        <taxon>Perkinsea</taxon>
        <taxon>Perkinsida</taxon>
        <taxon>Perkinsidae</taxon>
        <taxon>Perkinsus</taxon>
    </lineage>
</organism>
<keyword evidence="2" id="KW-0677">Repeat</keyword>
<dbReference type="CDD" id="cd00051">
    <property type="entry name" value="EFh"/>
    <property type="match status" value="1"/>
</dbReference>
<evidence type="ECO:0000256" key="3">
    <source>
        <dbReference type="ARBA" id="ARBA00022837"/>
    </source>
</evidence>
<dbReference type="PROSITE" id="PS50222">
    <property type="entry name" value="EF_HAND_2"/>
    <property type="match status" value="3"/>
</dbReference>
<dbReference type="SMART" id="SM00054">
    <property type="entry name" value="EFh"/>
    <property type="match status" value="3"/>
</dbReference>
<dbReference type="InterPro" id="IPR018247">
    <property type="entry name" value="EF_Hand_1_Ca_BS"/>
</dbReference>
<sequence length="120" mass="13558">MLARRSSSFMSGLKEIPDNLMEIMKQVDADGSGVIDYTEFIAATLDRKKYIQEDRLWAAFRVFDVDGDGKITRSELAQVLHNGAVSDIVEGHLDEILQEVDADGDGEIDFEEFVIMMRKQ</sequence>
<evidence type="ECO:0000259" key="4">
    <source>
        <dbReference type="PROSITE" id="PS50222"/>
    </source>
</evidence>
<dbReference type="Gene3D" id="1.10.238.10">
    <property type="entry name" value="EF-hand"/>
    <property type="match status" value="2"/>
</dbReference>
<proteinExistence type="predicted"/>
<dbReference type="EMBL" id="JABANO010014250">
    <property type="protein sequence ID" value="KAF4738901.1"/>
    <property type="molecule type" value="Genomic_DNA"/>
</dbReference>
<dbReference type="Pfam" id="PF13202">
    <property type="entry name" value="EF-hand_5"/>
    <property type="match status" value="1"/>
</dbReference>
<gene>
    <name evidence="5" type="ORF">FOZ62_021913</name>
    <name evidence="6" type="ORF">FOZ63_024160</name>
</gene>
<feature type="domain" description="EF-hand" evidence="4">
    <location>
        <begin position="51"/>
        <end position="86"/>
    </location>
</feature>
<evidence type="ECO:0000313" key="6">
    <source>
        <dbReference type="EMBL" id="KAF4738901.1"/>
    </source>
</evidence>
<keyword evidence="1" id="KW-0479">Metal-binding</keyword>
<reference evidence="7 8" key="1">
    <citation type="submission" date="2020-04" db="EMBL/GenBank/DDBJ databases">
        <title>Perkinsus olseni comparative genomics.</title>
        <authorList>
            <person name="Bogema D.R."/>
        </authorList>
    </citation>
    <scope>NUCLEOTIDE SEQUENCE [LARGE SCALE GENOMIC DNA]</scope>
    <source>
        <strain evidence="5">ATCC PRA-205</strain>
        <strain evidence="6 7">ATCC PRA-207</strain>
    </source>
</reference>
<keyword evidence="3" id="KW-0106">Calcium</keyword>
<dbReference type="InterPro" id="IPR011992">
    <property type="entry name" value="EF-hand-dom_pair"/>
</dbReference>
<accession>A0A7J6T1M3</accession>
<feature type="domain" description="EF-hand" evidence="4">
    <location>
        <begin position="15"/>
        <end position="50"/>
    </location>
</feature>
<dbReference type="InterPro" id="IPR002048">
    <property type="entry name" value="EF_hand_dom"/>
</dbReference>
<dbReference type="Pfam" id="PF13499">
    <property type="entry name" value="EF-hand_7"/>
    <property type="match status" value="1"/>
</dbReference>
<dbReference type="SUPFAM" id="SSF47473">
    <property type="entry name" value="EF-hand"/>
    <property type="match status" value="1"/>
</dbReference>
<protein>
    <recommendedName>
        <fullName evidence="4">EF-hand domain-containing protein</fullName>
    </recommendedName>
</protein>
<keyword evidence="7" id="KW-1185">Reference proteome</keyword>
<dbReference type="PROSITE" id="PS00018">
    <property type="entry name" value="EF_HAND_1"/>
    <property type="match status" value="3"/>
</dbReference>
<evidence type="ECO:0000256" key="1">
    <source>
        <dbReference type="ARBA" id="ARBA00022723"/>
    </source>
</evidence>
<dbReference type="OMA" id="PQELDMM"/>
<feature type="domain" description="EF-hand" evidence="4">
    <location>
        <begin position="88"/>
        <end position="120"/>
    </location>
</feature>
<dbReference type="PANTHER" id="PTHR45942">
    <property type="entry name" value="PROTEIN PHOSPATASE 3 REGULATORY SUBUNIT B ALPHA ISOFORM TYPE 1"/>
    <property type="match status" value="1"/>
</dbReference>
<evidence type="ECO:0000313" key="8">
    <source>
        <dbReference type="Proteomes" id="UP000574390"/>
    </source>
</evidence>
<comment type="caution">
    <text evidence="6">The sequence shown here is derived from an EMBL/GenBank/DDBJ whole genome shotgun (WGS) entry which is preliminary data.</text>
</comment>
<dbReference type="Proteomes" id="UP000574390">
    <property type="component" value="Unassembled WGS sequence"/>
</dbReference>
<dbReference type="FunFam" id="1.10.238.10:FF:000003">
    <property type="entry name" value="Calmodulin A"/>
    <property type="match status" value="1"/>
</dbReference>
<evidence type="ECO:0000313" key="7">
    <source>
        <dbReference type="Proteomes" id="UP000553632"/>
    </source>
</evidence>
<evidence type="ECO:0000256" key="2">
    <source>
        <dbReference type="ARBA" id="ARBA00022737"/>
    </source>
</evidence>
<dbReference type="EMBL" id="JABANM010037781">
    <property type="protein sequence ID" value="KAF4680498.1"/>
    <property type="molecule type" value="Genomic_DNA"/>
</dbReference>
<name>A0A7J6T1M3_PEROL</name>
<evidence type="ECO:0000313" key="5">
    <source>
        <dbReference type="EMBL" id="KAF4680498.1"/>
    </source>
</evidence>
<dbReference type="Proteomes" id="UP000553632">
    <property type="component" value="Unassembled WGS sequence"/>
</dbReference>